<evidence type="ECO:0000313" key="3">
    <source>
        <dbReference type="EMBL" id="KAF2894203.1"/>
    </source>
</evidence>
<feature type="region of interest" description="Disordered" evidence="1">
    <location>
        <begin position="386"/>
        <end position="436"/>
    </location>
</feature>
<dbReference type="OrthoDB" id="6782481at2759"/>
<evidence type="ECO:0000259" key="2">
    <source>
        <dbReference type="Pfam" id="PF22936"/>
    </source>
</evidence>
<dbReference type="InterPro" id="IPR054722">
    <property type="entry name" value="PolX-like_BBD"/>
</dbReference>
<comment type="caution">
    <text evidence="3">The sequence shown here is derived from an EMBL/GenBank/DDBJ whole genome shotgun (WGS) entry which is preliminary data.</text>
</comment>
<feature type="compositionally biased region" description="Basic residues" evidence="1">
    <location>
        <begin position="398"/>
        <end position="407"/>
    </location>
</feature>
<dbReference type="Pfam" id="PF22936">
    <property type="entry name" value="Pol_BBD"/>
    <property type="match status" value="1"/>
</dbReference>
<organism evidence="3 4">
    <name type="scientific">Ignelater luminosus</name>
    <name type="common">Cucubano</name>
    <name type="synonym">Pyrophorus luminosus</name>
    <dbReference type="NCBI Taxonomy" id="2038154"/>
    <lineage>
        <taxon>Eukaryota</taxon>
        <taxon>Metazoa</taxon>
        <taxon>Ecdysozoa</taxon>
        <taxon>Arthropoda</taxon>
        <taxon>Hexapoda</taxon>
        <taxon>Insecta</taxon>
        <taxon>Pterygota</taxon>
        <taxon>Neoptera</taxon>
        <taxon>Endopterygota</taxon>
        <taxon>Coleoptera</taxon>
        <taxon>Polyphaga</taxon>
        <taxon>Elateriformia</taxon>
        <taxon>Elateroidea</taxon>
        <taxon>Elateridae</taxon>
        <taxon>Agrypninae</taxon>
        <taxon>Pyrophorini</taxon>
        <taxon>Ignelater</taxon>
    </lineage>
</organism>
<feature type="compositionally biased region" description="Basic and acidic residues" evidence="1">
    <location>
        <begin position="416"/>
        <end position="436"/>
    </location>
</feature>
<protein>
    <recommendedName>
        <fullName evidence="2">Retrovirus-related Pol polyprotein from transposon TNT 1-94-like beta-barrel domain-containing protein</fullName>
    </recommendedName>
</protein>
<evidence type="ECO:0000313" key="4">
    <source>
        <dbReference type="Proteomes" id="UP000801492"/>
    </source>
</evidence>
<gene>
    <name evidence="3" type="ORF">ILUMI_11972</name>
</gene>
<evidence type="ECO:0000256" key="1">
    <source>
        <dbReference type="SAM" id="MobiDB-lite"/>
    </source>
</evidence>
<feature type="domain" description="Retrovirus-related Pol polyprotein from transposon TNT 1-94-like beta-barrel" evidence="2">
    <location>
        <begin position="45"/>
        <end position="106"/>
    </location>
</feature>
<sequence>MWSGPERRGSSAGVEWRCSMDVQLSVLFEGGVGKNLDKRVYGSVKRACSRDVKISDGSIIKAEAIGEVRVKAFNDFEWIETILRNVLYVPTLKVNLFSISTIVKKGLKMSFNKVGCRVFDANGNFCAIAVKCGKLFEMQCKIESSFFLAGGQKQFGSVLKRFDIDFKDNEDECCTSCLEEKQHRFQFYSSTAKYNNVGEMVSADLCGPMEVANIGGSLIEKKNKKKNKAGGEDESVASYDLRDRCLLNKPMYLDDYSMLSAVSLDENLTYDEATSGLVNSGTLSIRKLKTTNLSSSTSFNKTNVDCAFNKLTDVYNRFGPIPAHNSANTRTFSDPQPSTSTHDPIPGGASVPICSAKVTNHSEINKLLAHNNLSPSDSVVFRGQKIATSEHPTANARKSNKRERKPGRAFIPTDTPKNERINQEEEEKRMETKENY</sequence>
<feature type="region of interest" description="Disordered" evidence="1">
    <location>
        <begin position="323"/>
        <end position="348"/>
    </location>
</feature>
<feature type="compositionally biased region" description="Polar residues" evidence="1">
    <location>
        <begin position="325"/>
        <end position="342"/>
    </location>
</feature>
<keyword evidence="4" id="KW-1185">Reference proteome</keyword>
<name>A0A8K0CV16_IGNLU</name>
<accession>A0A8K0CV16</accession>
<dbReference type="Proteomes" id="UP000801492">
    <property type="component" value="Unassembled WGS sequence"/>
</dbReference>
<proteinExistence type="predicted"/>
<dbReference type="EMBL" id="VTPC01007235">
    <property type="protein sequence ID" value="KAF2894203.1"/>
    <property type="molecule type" value="Genomic_DNA"/>
</dbReference>
<dbReference type="AlphaFoldDB" id="A0A8K0CV16"/>
<reference evidence="3" key="1">
    <citation type="submission" date="2019-08" db="EMBL/GenBank/DDBJ databases">
        <title>The genome of the North American firefly Photinus pyralis.</title>
        <authorList>
            <consortium name="Photinus pyralis genome working group"/>
            <person name="Fallon T.R."/>
            <person name="Sander Lower S.E."/>
            <person name="Weng J.-K."/>
        </authorList>
    </citation>
    <scope>NUCLEOTIDE SEQUENCE</scope>
    <source>
        <strain evidence="3">TRF0915ILg1</strain>
        <tissue evidence="3">Whole body</tissue>
    </source>
</reference>